<evidence type="ECO:0000256" key="10">
    <source>
        <dbReference type="SAM" id="MobiDB-lite"/>
    </source>
</evidence>
<comment type="pathway">
    <text evidence="2">Carbohydrate degradation; glycolysis; D-glyceraldehyde 3-phosphate and glycerone phosphate from D-glucose: step 3/4.</text>
</comment>
<dbReference type="InterPro" id="IPR022953">
    <property type="entry name" value="ATP_PFK"/>
</dbReference>
<feature type="compositionally biased region" description="Basic and acidic residues" evidence="10">
    <location>
        <begin position="394"/>
        <end position="404"/>
    </location>
</feature>
<comment type="cofactor">
    <cofactor evidence="1">
        <name>Mg(2+)</name>
        <dbReference type="ChEBI" id="CHEBI:18420"/>
    </cofactor>
</comment>
<dbReference type="GO" id="GO:0003872">
    <property type="term" value="F:6-phosphofructokinase activity"/>
    <property type="evidence" value="ECO:0007669"/>
    <property type="project" value="InterPro"/>
</dbReference>
<dbReference type="GO" id="GO:0005524">
    <property type="term" value="F:ATP binding"/>
    <property type="evidence" value="ECO:0007669"/>
    <property type="project" value="TreeGrafter"/>
</dbReference>
<dbReference type="GO" id="GO:0006002">
    <property type="term" value="P:fructose 6-phosphate metabolic process"/>
    <property type="evidence" value="ECO:0007669"/>
    <property type="project" value="InterPro"/>
</dbReference>
<evidence type="ECO:0000256" key="9">
    <source>
        <dbReference type="ARBA" id="ARBA00038478"/>
    </source>
</evidence>
<keyword evidence="8" id="KW-0324">Glycolysis</keyword>
<dbReference type="AlphaFoldDB" id="A0A9D2GSH8"/>
<dbReference type="PANTHER" id="PTHR13697">
    <property type="entry name" value="PHOSPHOFRUCTOKINASE"/>
    <property type="match status" value="1"/>
</dbReference>
<evidence type="ECO:0000256" key="1">
    <source>
        <dbReference type="ARBA" id="ARBA00001946"/>
    </source>
</evidence>
<reference evidence="12" key="1">
    <citation type="journal article" date="2021" name="PeerJ">
        <title>Extensive microbial diversity within the chicken gut microbiome revealed by metagenomics and culture.</title>
        <authorList>
            <person name="Gilroy R."/>
            <person name="Ravi A."/>
            <person name="Getino M."/>
            <person name="Pursley I."/>
            <person name="Horton D.L."/>
            <person name="Alikhan N.F."/>
            <person name="Baker D."/>
            <person name="Gharbi K."/>
            <person name="Hall N."/>
            <person name="Watson M."/>
            <person name="Adriaenssens E.M."/>
            <person name="Foster-Nyarko E."/>
            <person name="Jarju S."/>
            <person name="Secka A."/>
            <person name="Antonio M."/>
            <person name="Oren A."/>
            <person name="Chaudhuri R.R."/>
            <person name="La Ragione R."/>
            <person name="Hildebrand F."/>
            <person name="Pallen M.J."/>
        </authorList>
    </citation>
    <scope>NUCLEOTIDE SEQUENCE</scope>
    <source>
        <strain evidence="12">ChiW4-1371</strain>
    </source>
</reference>
<evidence type="ECO:0000256" key="5">
    <source>
        <dbReference type="ARBA" id="ARBA00022723"/>
    </source>
</evidence>
<dbReference type="GO" id="GO:0042802">
    <property type="term" value="F:identical protein binding"/>
    <property type="evidence" value="ECO:0007669"/>
    <property type="project" value="TreeGrafter"/>
</dbReference>
<evidence type="ECO:0000256" key="6">
    <source>
        <dbReference type="ARBA" id="ARBA00022777"/>
    </source>
</evidence>
<evidence type="ECO:0000313" key="12">
    <source>
        <dbReference type="EMBL" id="HIZ89172.1"/>
    </source>
</evidence>
<proteinExistence type="inferred from homology"/>
<dbReference type="GO" id="GO:0046872">
    <property type="term" value="F:metal ion binding"/>
    <property type="evidence" value="ECO:0007669"/>
    <property type="project" value="UniProtKB-KW"/>
</dbReference>
<name>A0A9D2GSH8_9BACT</name>
<sequence>MGNIRNIGIITAGGDCGGLNAVVRGAAKMAESKGIGAYVIPNGYAGLYNLIDFESLTSLNGARSEDIKSIRAGSEAGHSRVKISKIKDDNKYKRIVDGLKKFNIDGLVISGGDDTGSVVVDLHENGIPVVHAPKTMDLDLQTYSVGGDSTINKIATILEDLKTTGRTHNRIMVMEVFGRYAGHTAFRGGIAADADCILIPEVPVDFNAVYDHIKNTYMRRILSSDVRAGTYTIVVAEGVKDENGNLFSEGGAKDAFGHVKLAGAGKFVKNKIEEMLKADPDVKKFMKESGMYVEGLLEIPEVRDVNPGHIVRCGESSAYDANFGKEVGAAAVQLLIDNIHGVTVSHITGNGEIRYMVTKDAIVQRHVNLGVLALHENLGVCFGRKPQPSSPKSAKIDSLPDRIY</sequence>
<dbReference type="PRINTS" id="PR00476">
    <property type="entry name" value="PHFRCTKINASE"/>
</dbReference>
<keyword evidence="6" id="KW-0418">Kinase</keyword>
<dbReference type="Proteomes" id="UP000824176">
    <property type="component" value="Unassembled WGS sequence"/>
</dbReference>
<reference evidence="12" key="2">
    <citation type="submission" date="2021-04" db="EMBL/GenBank/DDBJ databases">
        <authorList>
            <person name="Gilroy R."/>
        </authorList>
    </citation>
    <scope>NUCLEOTIDE SEQUENCE</scope>
    <source>
        <strain evidence="12">ChiW4-1371</strain>
    </source>
</reference>
<evidence type="ECO:0000313" key="13">
    <source>
        <dbReference type="Proteomes" id="UP000824176"/>
    </source>
</evidence>
<dbReference type="EMBL" id="DXAQ01000071">
    <property type="protein sequence ID" value="HIZ89172.1"/>
    <property type="molecule type" value="Genomic_DNA"/>
</dbReference>
<comment type="similarity">
    <text evidence="9">Belongs to the phosphofructokinase type A (PFKA) family.</text>
</comment>
<keyword evidence="4" id="KW-0808">Transferase</keyword>
<feature type="domain" description="Phosphofructokinase" evidence="11">
    <location>
        <begin position="6"/>
        <end position="335"/>
    </location>
</feature>
<keyword evidence="5" id="KW-0479">Metal-binding</keyword>
<evidence type="ECO:0000256" key="3">
    <source>
        <dbReference type="ARBA" id="ARBA00022490"/>
    </source>
</evidence>
<dbReference type="GO" id="GO:0070095">
    <property type="term" value="F:fructose-6-phosphate binding"/>
    <property type="evidence" value="ECO:0007669"/>
    <property type="project" value="TreeGrafter"/>
</dbReference>
<organism evidence="12 13">
    <name type="scientific">Candidatus Mucispirillum faecigallinarum</name>
    <dbReference type="NCBI Taxonomy" id="2838699"/>
    <lineage>
        <taxon>Bacteria</taxon>
        <taxon>Pseudomonadati</taxon>
        <taxon>Deferribacterota</taxon>
        <taxon>Deferribacteres</taxon>
        <taxon>Deferribacterales</taxon>
        <taxon>Mucispirillaceae</taxon>
        <taxon>Mucispirillum</taxon>
    </lineage>
</organism>
<evidence type="ECO:0000256" key="4">
    <source>
        <dbReference type="ARBA" id="ARBA00022679"/>
    </source>
</evidence>
<dbReference type="GO" id="GO:0005945">
    <property type="term" value="C:6-phosphofructokinase complex"/>
    <property type="evidence" value="ECO:0007669"/>
    <property type="project" value="TreeGrafter"/>
</dbReference>
<evidence type="ECO:0000256" key="2">
    <source>
        <dbReference type="ARBA" id="ARBA00004679"/>
    </source>
</evidence>
<feature type="region of interest" description="Disordered" evidence="10">
    <location>
        <begin position="385"/>
        <end position="404"/>
    </location>
</feature>
<dbReference type="InterPro" id="IPR000023">
    <property type="entry name" value="Phosphofructokinase_dom"/>
</dbReference>
<evidence type="ECO:0000256" key="7">
    <source>
        <dbReference type="ARBA" id="ARBA00022842"/>
    </source>
</evidence>
<protein>
    <submittedName>
        <fullName evidence="12">6-phosphofructokinase</fullName>
    </submittedName>
</protein>
<dbReference type="GO" id="GO:0048029">
    <property type="term" value="F:monosaccharide binding"/>
    <property type="evidence" value="ECO:0007669"/>
    <property type="project" value="TreeGrafter"/>
</dbReference>
<dbReference type="Gene3D" id="3.40.50.450">
    <property type="match status" value="1"/>
</dbReference>
<dbReference type="GO" id="GO:0030388">
    <property type="term" value="P:fructose 1,6-bisphosphate metabolic process"/>
    <property type="evidence" value="ECO:0007669"/>
    <property type="project" value="TreeGrafter"/>
</dbReference>
<dbReference type="InterPro" id="IPR035966">
    <property type="entry name" value="PKF_sf"/>
</dbReference>
<dbReference type="GO" id="GO:0016208">
    <property type="term" value="F:AMP binding"/>
    <property type="evidence" value="ECO:0007669"/>
    <property type="project" value="TreeGrafter"/>
</dbReference>
<gene>
    <name evidence="12" type="ORF">H9804_04445</name>
</gene>
<accession>A0A9D2GSH8</accession>
<dbReference type="GO" id="GO:0061621">
    <property type="term" value="P:canonical glycolysis"/>
    <property type="evidence" value="ECO:0007669"/>
    <property type="project" value="TreeGrafter"/>
</dbReference>
<dbReference type="SUPFAM" id="SSF53784">
    <property type="entry name" value="Phosphofructokinase"/>
    <property type="match status" value="1"/>
</dbReference>
<keyword evidence="3" id="KW-0963">Cytoplasm</keyword>
<evidence type="ECO:0000256" key="8">
    <source>
        <dbReference type="ARBA" id="ARBA00023152"/>
    </source>
</evidence>
<evidence type="ECO:0000259" key="11">
    <source>
        <dbReference type="Pfam" id="PF00365"/>
    </source>
</evidence>
<dbReference type="Gene3D" id="3.40.50.460">
    <property type="entry name" value="Phosphofructokinase domain"/>
    <property type="match status" value="1"/>
</dbReference>
<dbReference type="PANTHER" id="PTHR13697:SF52">
    <property type="entry name" value="ATP-DEPENDENT 6-PHOSPHOFRUCTOKINASE 3"/>
    <property type="match status" value="1"/>
</dbReference>
<keyword evidence="7" id="KW-0460">Magnesium</keyword>
<comment type="caution">
    <text evidence="12">The sequence shown here is derived from an EMBL/GenBank/DDBJ whole genome shotgun (WGS) entry which is preliminary data.</text>
</comment>
<dbReference type="Pfam" id="PF00365">
    <property type="entry name" value="PFK"/>
    <property type="match status" value="1"/>
</dbReference>